<dbReference type="FunFam" id="1.10.472.10:FF:000060">
    <property type="entry name" value="D6-type cyclin"/>
    <property type="match status" value="1"/>
</dbReference>
<dbReference type="InterPro" id="IPR006671">
    <property type="entry name" value="Cyclin_N"/>
</dbReference>
<keyword evidence="9" id="KW-1185">Reference proteome</keyword>
<evidence type="ECO:0000256" key="5">
    <source>
        <dbReference type="RuleBase" id="RU000383"/>
    </source>
</evidence>
<gene>
    <name evidence="8" type="ORF">BVC80_8725g6</name>
</gene>
<feature type="domain" description="Cyclin-like" evidence="6">
    <location>
        <begin position="158"/>
        <end position="245"/>
    </location>
</feature>
<feature type="domain" description="Cyclin C-terminal" evidence="7">
    <location>
        <begin position="151"/>
        <end position="277"/>
    </location>
</feature>
<dbReference type="Pfam" id="PF00134">
    <property type="entry name" value="Cyclin_N"/>
    <property type="match status" value="1"/>
</dbReference>
<evidence type="ECO:0000256" key="4">
    <source>
        <dbReference type="ARBA" id="ARBA00023306"/>
    </source>
</evidence>
<dbReference type="InParanoid" id="A0A200Q8F1"/>
<dbReference type="OMA" id="NIDPYTT"/>
<dbReference type="GO" id="GO:0051301">
    <property type="term" value="P:cell division"/>
    <property type="evidence" value="ECO:0007669"/>
    <property type="project" value="UniProtKB-KW"/>
</dbReference>
<dbReference type="InterPro" id="IPR004367">
    <property type="entry name" value="Cyclin_C-dom"/>
</dbReference>
<dbReference type="EMBL" id="MVGT01002720">
    <property type="protein sequence ID" value="OVA06776.1"/>
    <property type="molecule type" value="Genomic_DNA"/>
</dbReference>
<dbReference type="InterPro" id="IPR036915">
    <property type="entry name" value="Cyclin-like_sf"/>
</dbReference>
<name>A0A200Q8F1_MACCD</name>
<evidence type="ECO:0000313" key="8">
    <source>
        <dbReference type="EMBL" id="OVA06776.1"/>
    </source>
</evidence>
<organism evidence="8 9">
    <name type="scientific">Macleaya cordata</name>
    <name type="common">Five-seeded plume-poppy</name>
    <name type="synonym">Bocconia cordata</name>
    <dbReference type="NCBI Taxonomy" id="56857"/>
    <lineage>
        <taxon>Eukaryota</taxon>
        <taxon>Viridiplantae</taxon>
        <taxon>Streptophyta</taxon>
        <taxon>Embryophyta</taxon>
        <taxon>Tracheophyta</taxon>
        <taxon>Spermatophyta</taxon>
        <taxon>Magnoliopsida</taxon>
        <taxon>Ranunculales</taxon>
        <taxon>Papaveraceae</taxon>
        <taxon>Papaveroideae</taxon>
        <taxon>Macleaya</taxon>
    </lineage>
</organism>
<evidence type="ECO:0000313" key="9">
    <source>
        <dbReference type="Proteomes" id="UP000195402"/>
    </source>
</evidence>
<evidence type="ECO:0000259" key="6">
    <source>
        <dbReference type="SMART" id="SM00385"/>
    </source>
</evidence>
<dbReference type="InterPro" id="IPR039361">
    <property type="entry name" value="Cyclin"/>
</dbReference>
<dbReference type="Pfam" id="PF02984">
    <property type="entry name" value="Cyclin_C"/>
    <property type="match status" value="1"/>
</dbReference>
<dbReference type="PANTHER" id="PTHR10177">
    <property type="entry name" value="CYCLINS"/>
    <property type="match status" value="1"/>
</dbReference>
<sequence length="279" mass="32338">MDFDLENPLTALQEHQLLDTIPVLFASESDHMPCENFIQILRTRDFDTSIRREAISMILQFSSNLDPLISYLAIIYLDRFISSRNEMQQDKPWFFRLLAVSCISLAAKMKKKTEFSLTNFQREEGFIFDSQTIQRTELVILGTLNWRMHTITPFSFVHFFVSMFKLKDPPLRQALRARATEIIFKSLHDEINLLAFKPSIIAASALLSASHELFPLQFPCFSKAFSSCAYVKKEKLLECFKVMQEIVMNEYDSVFDRVSRSDTPVNVLDRQTTIDCLSS</sequence>
<dbReference type="CDD" id="cd20544">
    <property type="entry name" value="CYCLIN_AtCycD-like_rpt2"/>
    <property type="match status" value="1"/>
</dbReference>
<reference evidence="8 9" key="1">
    <citation type="journal article" date="2017" name="Mol. Plant">
        <title>The Genome of Medicinal Plant Macleaya cordata Provides New Insights into Benzylisoquinoline Alkaloids Metabolism.</title>
        <authorList>
            <person name="Liu X."/>
            <person name="Liu Y."/>
            <person name="Huang P."/>
            <person name="Ma Y."/>
            <person name="Qing Z."/>
            <person name="Tang Q."/>
            <person name="Cao H."/>
            <person name="Cheng P."/>
            <person name="Zheng Y."/>
            <person name="Yuan Z."/>
            <person name="Zhou Y."/>
            <person name="Liu J."/>
            <person name="Tang Z."/>
            <person name="Zhuo Y."/>
            <person name="Zhang Y."/>
            <person name="Yu L."/>
            <person name="Huang J."/>
            <person name="Yang P."/>
            <person name="Peng Q."/>
            <person name="Zhang J."/>
            <person name="Jiang W."/>
            <person name="Zhang Z."/>
            <person name="Lin K."/>
            <person name="Ro D.K."/>
            <person name="Chen X."/>
            <person name="Xiong X."/>
            <person name="Shang Y."/>
            <person name="Huang S."/>
            <person name="Zeng J."/>
        </authorList>
    </citation>
    <scope>NUCLEOTIDE SEQUENCE [LARGE SCALE GENOMIC DNA]</scope>
    <source>
        <strain evidence="9">cv. BLH2017</strain>
        <tissue evidence="8">Root</tissue>
    </source>
</reference>
<dbReference type="AlphaFoldDB" id="A0A200Q8F1"/>
<comment type="caution">
    <text evidence="8">The sequence shown here is derived from an EMBL/GenBank/DDBJ whole genome shotgun (WGS) entry which is preliminary data.</text>
</comment>
<comment type="similarity">
    <text evidence="1">Belongs to the cyclin family. Cyclin D subfamily.</text>
</comment>
<evidence type="ECO:0000256" key="3">
    <source>
        <dbReference type="ARBA" id="ARBA00023127"/>
    </source>
</evidence>
<keyword evidence="2" id="KW-0132">Cell division</keyword>
<dbReference type="SMART" id="SM00385">
    <property type="entry name" value="CYCLIN"/>
    <property type="match status" value="2"/>
</dbReference>
<protein>
    <submittedName>
        <fullName evidence="8">Cyclin</fullName>
    </submittedName>
</protein>
<dbReference type="SUPFAM" id="SSF47954">
    <property type="entry name" value="Cyclin-like"/>
    <property type="match status" value="2"/>
</dbReference>
<dbReference type="STRING" id="56857.A0A200Q8F1"/>
<dbReference type="Proteomes" id="UP000195402">
    <property type="component" value="Unassembled WGS sequence"/>
</dbReference>
<accession>A0A200Q8F1</accession>
<evidence type="ECO:0000256" key="2">
    <source>
        <dbReference type="ARBA" id="ARBA00022618"/>
    </source>
</evidence>
<dbReference type="OrthoDB" id="306099at2759"/>
<keyword evidence="3 5" id="KW-0195">Cyclin</keyword>
<proteinExistence type="inferred from homology"/>
<keyword evidence="4" id="KW-0131">Cell cycle</keyword>
<dbReference type="Gene3D" id="1.10.472.10">
    <property type="entry name" value="Cyclin-like"/>
    <property type="match status" value="2"/>
</dbReference>
<evidence type="ECO:0000256" key="1">
    <source>
        <dbReference type="ARBA" id="ARBA00009065"/>
    </source>
</evidence>
<dbReference type="FunFam" id="1.10.472.10:FF:000040">
    <property type="entry name" value="D6-type cyclin"/>
    <property type="match status" value="1"/>
</dbReference>
<dbReference type="SMART" id="SM01332">
    <property type="entry name" value="Cyclin_C"/>
    <property type="match status" value="1"/>
</dbReference>
<dbReference type="InterPro" id="IPR013763">
    <property type="entry name" value="Cyclin-like_dom"/>
</dbReference>
<evidence type="ECO:0000259" key="7">
    <source>
        <dbReference type="SMART" id="SM01332"/>
    </source>
</evidence>
<dbReference type="FunCoup" id="A0A200Q8F1">
    <property type="interactions" value="306"/>
</dbReference>
<feature type="domain" description="Cyclin-like" evidence="6">
    <location>
        <begin position="56"/>
        <end position="142"/>
    </location>
</feature>